<dbReference type="Pfam" id="PF01547">
    <property type="entry name" value="SBP_bac_1"/>
    <property type="match status" value="1"/>
</dbReference>
<dbReference type="InterPro" id="IPR006059">
    <property type="entry name" value="SBP"/>
</dbReference>
<dbReference type="EMBL" id="CP141615">
    <property type="protein sequence ID" value="WRP16557.1"/>
    <property type="molecule type" value="Genomic_DNA"/>
</dbReference>
<dbReference type="PANTHER" id="PTHR43649:SF30">
    <property type="entry name" value="ABC TRANSPORTER SUBSTRATE-BINDING PROTEIN"/>
    <property type="match status" value="1"/>
</dbReference>
<accession>A0ABZ1BUS7</accession>
<gene>
    <name evidence="1" type="ORF">U7230_10690</name>
</gene>
<reference evidence="1 2" key="1">
    <citation type="journal article" date="2024" name="Front. Microbiol.">
        <title>Novel thermophilic genera Geochorda gen. nov. and Carboxydochorda gen. nov. from the deep terrestrial subsurface reveal the ecophysiological diversity in the class Limnochordia.</title>
        <authorList>
            <person name="Karnachuk O.V."/>
            <person name="Lukina A.P."/>
            <person name="Avakyan M.R."/>
            <person name="Kadnikov V.V."/>
            <person name="Begmatov S."/>
            <person name="Beletsky A.V."/>
            <person name="Vlasova K.G."/>
            <person name="Novikov A.A."/>
            <person name="Shcherbakova V.A."/>
            <person name="Mardanov A.V."/>
            <person name="Ravin N.V."/>
        </authorList>
    </citation>
    <scope>NUCLEOTIDE SEQUENCE [LARGE SCALE GENOMIC DNA]</scope>
    <source>
        <strain evidence="1 2">L945</strain>
    </source>
</reference>
<dbReference type="InterPro" id="IPR050490">
    <property type="entry name" value="Bact_solute-bd_prot1"/>
</dbReference>
<proteinExistence type="predicted"/>
<sequence>MRARRASVGQAVAWGVVAALVLLGVASSVMAAPTKLVYWHGWGGDEKKVVEDVVAQFNKTHPNIVVEPVTIFGAYDKLLTSIAAGTPPDVVSAIWWTQVADLASRGALVPLSSYAKKDGIKGEEYVAPVWEAVHYQGELYAMPVLANYSMIAYNKDHFKDAGLPDRAPKTTAELEEWAHKLYQVTRGRIQRIGYLPSDIVLSTYMFNGSVYDAKRRVPTPDAPEVIQAARWMRSFYAKYGYPALRAFQESLGSYASPENPFFSGKISIQDNWGEWIVNFTKWYAPDFHYGRFPYPRVDGSPGFGNWGGSVWGIPKGSKHPQEAWEFIKWLSAGDGNRLLALGISSGSARMALNETPEFLEKMPVLKDALPLLREGRFLTSPIFPGNDEYIQKLTPVIDSILAGERDAEQALKEFAAQQK</sequence>
<evidence type="ECO:0000313" key="1">
    <source>
        <dbReference type="EMBL" id="WRP16557.1"/>
    </source>
</evidence>
<name>A0ABZ1BUS7_9FIRM</name>
<dbReference type="Gene3D" id="3.40.190.10">
    <property type="entry name" value="Periplasmic binding protein-like II"/>
    <property type="match status" value="2"/>
</dbReference>
<evidence type="ECO:0000313" key="2">
    <source>
        <dbReference type="Proteomes" id="UP001332192"/>
    </source>
</evidence>
<dbReference type="CDD" id="cd14748">
    <property type="entry name" value="PBP2_UgpB"/>
    <property type="match status" value="1"/>
</dbReference>
<dbReference type="Proteomes" id="UP001332192">
    <property type="component" value="Chromosome"/>
</dbReference>
<dbReference type="PANTHER" id="PTHR43649">
    <property type="entry name" value="ARABINOSE-BINDING PROTEIN-RELATED"/>
    <property type="match status" value="1"/>
</dbReference>
<dbReference type="SUPFAM" id="SSF53850">
    <property type="entry name" value="Periplasmic binding protein-like II"/>
    <property type="match status" value="1"/>
</dbReference>
<dbReference type="RefSeq" id="WP_324715830.1">
    <property type="nucleotide sequence ID" value="NZ_CP141615.1"/>
</dbReference>
<organism evidence="1 2">
    <name type="scientific">Carboxydichorda subterranea</name>
    <dbReference type="NCBI Taxonomy" id="3109565"/>
    <lineage>
        <taxon>Bacteria</taxon>
        <taxon>Bacillati</taxon>
        <taxon>Bacillota</taxon>
        <taxon>Limnochordia</taxon>
        <taxon>Limnochordales</taxon>
        <taxon>Geochordaceae</taxon>
        <taxon>Carboxydichorda</taxon>
    </lineage>
</organism>
<protein>
    <submittedName>
        <fullName evidence="1">ABC transporter substrate-binding protein</fullName>
    </submittedName>
</protein>
<keyword evidence="2" id="KW-1185">Reference proteome</keyword>